<dbReference type="NCBIfam" id="TIGR01627">
    <property type="entry name" value="A_thal_3515"/>
    <property type="match status" value="1"/>
</dbReference>
<dbReference type="Proteomes" id="UP000091857">
    <property type="component" value="Chromosome 15"/>
</dbReference>
<dbReference type="GO" id="GO:0005794">
    <property type="term" value="C:Golgi apparatus"/>
    <property type="evidence" value="ECO:0000318"/>
    <property type="project" value="GO_Central"/>
</dbReference>
<comment type="subcellular location">
    <subcellularLocation>
        <location evidence="1">Golgi apparatus membrane</location>
        <topology evidence="1">Single-pass membrane protein</topology>
    </subcellularLocation>
</comment>
<dbReference type="AlphaFoldDB" id="A0A2C9UGH6"/>
<dbReference type="Pfam" id="PF21729">
    <property type="entry name" value="IRX15_IRX15L_GXM"/>
    <property type="match status" value="1"/>
</dbReference>
<evidence type="ECO:0000256" key="4">
    <source>
        <dbReference type="ARBA" id="ARBA00023136"/>
    </source>
</evidence>
<name>A0A2C9UGH6_MANES</name>
<organism evidence="5 6">
    <name type="scientific">Manihot esculenta</name>
    <name type="common">Cassava</name>
    <name type="synonym">Jatropha manihot</name>
    <dbReference type="NCBI Taxonomy" id="3983"/>
    <lineage>
        <taxon>Eukaryota</taxon>
        <taxon>Viridiplantae</taxon>
        <taxon>Streptophyta</taxon>
        <taxon>Embryophyta</taxon>
        <taxon>Tracheophyta</taxon>
        <taxon>Spermatophyta</taxon>
        <taxon>Magnoliopsida</taxon>
        <taxon>eudicotyledons</taxon>
        <taxon>Gunneridae</taxon>
        <taxon>Pentapetalae</taxon>
        <taxon>rosids</taxon>
        <taxon>fabids</taxon>
        <taxon>Malpighiales</taxon>
        <taxon>Euphorbiaceae</taxon>
        <taxon>Crotonoideae</taxon>
        <taxon>Manihoteae</taxon>
        <taxon>Manihot</taxon>
    </lineage>
</organism>
<evidence type="ECO:0000256" key="1">
    <source>
        <dbReference type="ARBA" id="ARBA00004194"/>
    </source>
</evidence>
<evidence type="ECO:0000313" key="6">
    <source>
        <dbReference type="Proteomes" id="UP000091857"/>
    </source>
</evidence>
<keyword evidence="2" id="KW-0812">Transmembrane</keyword>
<comment type="caution">
    <text evidence="5">The sequence shown here is derived from an EMBL/GenBank/DDBJ whole genome shotgun (WGS) entry which is preliminary data.</text>
</comment>
<gene>
    <name evidence="5" type="ORF">MANES_15G161300v8</name>
</gene>
<dbReference type="GO" id="GO:0045492">
    <property type="term" value="P:xylan biosynthetic process"/>
    <property type="evidence" value="ECO:0000318"/>
    <property type="project" value="GO_Central"/>
</dbReference>
<dbReference type="GO" id="GO:0000139">
    <property type="term" value="C:Golgi membrane"/>
    <property type="evidence" value="ECO:0007669"/>
    <property type="project" value="UniProtKB-SubCell"/>
</dbReference>
<dbReference type="STRING" id="3983.A0A2C9UGH6"/>
<sequence>MKKRQQNSYSEMKNHRHLFSEKPWFIVFLVVASFTAGLLVAGSIAGSSTSSQPFLCSLSGTDKSPETDKCATTRTQLEAVLHYATSRVVPQQSRAEISLSFDVLKALAPCNLLVFGMGHDSLMWTALNPRGTTIFLEEDPKWVHKVLQRAPNLRAYVVKYQTQLQEADKLLTFYKREKDCMPPDVRLKGNTRCKLALSMLPNEVLDKEWDVIMLDAPRGYFAQAPGRMGAIFSAAVMARARTRPGVTHVYLHDVDRRVEKVYAKEFLCKKYLVKGVGRLWHFEIPSLANRNSSDDYSSFC</sequence>
<keyword evidence="6" id="KW-1185">Reference proteome</keyword>
<reference evidence="6" key="1">
    <citation type="journal article" date="2016" name="Nat. Biotechnol.">
        <title>Sequencing wild and cultivated cassava and related species reveals extensive interspecific hybridization and genetic diversity.</title>
        <authorList>
            <person name="Bredeson J.V."/>
            <person name="Lyons J.B."/>
            <person name="Prochnik S.E."/>
            <person name="Wu G.A."/>
            <person name="Ha C.M."/>
            <person name="Edsinger-Gonzales E."/>
            <person name="Grimwood J."/>
            <person name="Schmutz J."/>
            <person name="Rabbi I.Y."/>
            <person name="Egesi C."/>
            <person name="Nauluvula P."/>
            <person name="Lebot V."/>
            <person name="Ndunguru J."/>
            <person name="Mkamilo G."/>
            <person name="Bart R.S."/>
            <person name="Setter T.L."/>
            <person name="Gleadow R.M."/>
            <person name="Kulakow P."/>
            <person name="Ferguson M.E."/>
            <person name="Rounsley S."/>
            <person name="Rokhsar D.S."/>
        </authorList>
    </citation>
    <scope>NUCLEOTIDE SEQUENCE [LARGE SCALE GENOMIC DNA]</scope>
    <source>
        <strain evidence="6">cv. AM560-2</strain>
    </source>
</reference>
<evidence type="ECO:0000256" key="2">
    <source>
        <dbReference type="ARBA" id="ARBA00022692"/>
    </source>
</evidence>
<keyword evidence="3" id="KW-1133">Transmembrane helix</keyword>
<dbReference type="OrthoDB" id="1896682at2759"/>
<dbReference type="OMA" id="IMNHKSA"/>
<dbReference type="InterPro" id="IPR006514">
    <property type="entry name" value="IRX15/GXM/AGM"/>
</dbReference>
<keyword evidence="4" id="KW-0472">Membrane</keyword>
<dbReference type="EMBL" id="CM004401">
    <property type="protein sequence ID" value="OAY29650.1"/>
    <property type="molecule type" value="Genomic_DNA"/>
</dbReference>
<dbReference type="Gramene" id="Manes.15G161300.1.v8.1">
    <property type="protein sequence ID" value="Manes.15G161300.1.v8.1.CDS.1"/>
    <property type="gene ID" value="Manes.15G161300.v8.1"/>
</dbReference>
<proteinExistence type="predicted"/>
<dbReference type="PANTHER" id="PTHR31444">
    <property type="entry name" value="OS11G0490100 PROTEIN"/>
    <property type="match status" value="1"/>
</dbReference>
<accession>A0A2C9UGH6</accession>
<dbReference type="GO" id="GO:0009834">
    <property type="term" value="P:plant-type secondary cell wall biogenesis"/>
    <property type="evidence" value="ECO:0000318"/>
    <property type="project" value="GO_Central"/>
</dbReference>
<evidence type="ECO:0000256" key="3">
    <source>
        <dbReference type="ARBA" id="ARBA00022989"/>
    </source>
</evidence>
<protein>
    <submittedName>
        <fullName evidence="5">Uncharacterized protein</fullName>
    </submittedName>
</protein>
<evidence type="ECO:0000313" key="5">
    <source>
        <dbReference type="EMBL" id="OAY29650.1"/>
    </source>
</evidence>